<dbReference type="Gene3D" id="1.20.1250.20">
    <property type="entry name" value="MFS general substrate transporter like domains"/>
    <property type="match status" value="1"/>
</dbReference>
<sequence>MSDPQPLPVATVDSPAAERDRPGPGTARILAGAGVGNMLEWFDWSVYAIFATFFAAQFFVDDGAFGAILSTLAIFAVGFLMRPLGGFLFGWVADRRGRRFAMTTSMMMMAGGSLLIGLAPTHAAIGAWAGVLLVVARLVQGLAHGGEIAASYTYVAEIAPRERRGLWSTTVYVSVTAGVLGASLVGAAAATIFGADELREWAWRIPFLIGGLLGVVGLYLRRSLEETAAFRATDATPTTLRQLAADLSRNRASLLRTIGLTAGITVVYYVWAVGISGFAISTRGVDPTHALWATVVANLVFMATLPLWGLLSDRVGRRPVYVFYGAAMAVIAFPLLALLNDSAVRMGLLMTVALVLMGAFNGNMPAYFAELFPTEVRASGVGIGSSLTVALLGGSAPYLLTWLSSRDLEWVFGLYTVVLALVGLVTALLSPETKGNDLR</sequence>
<name>A0ABP3YNA2_9PSEU</name>
<dbReference type="PROSITE" id="PS00217">
    <property type="entry name" value="SUGAR_TRANSPORT_2"/>
    <property type="match status" value="1"/>
</dbReference>
<evidence type="ECO:0000313" key="11">
    <source>
        <dbReference type="EMBL" id="GAA0897422.1"/>
    </source>
</evidence>
<accession>A0ABP3YNA2</accession>
<dbReference type="SUPFAM" id="SSF103473">
    <property type="entry name" value="MFS general substrate transporter"/>
    <property type="match status" value="1"/>
</dbReference>
<feature type="transmembrane region" description="Helical" evidence="9">
    <location>
        <begin position="321"/>
        <end position="340"/>
    </location>
</feature>
<organism evidence="11 12">
    <name type="scientific">Pseudonocardia zijingensis</name>
    <dbReference type="NCBI Taxonomy" id="153376"/>
    <lineage>
        <taxon>Bacteria</taxon>
        <taxon>Bacillati</taxon>
        <taxon>Actinomycetota</taxon>
        <taxon>Actinomycetes</taxon>
        <taxon>Pseudonocardiales</taxon>
        <taxon>Pseudonocardiaceae</taxon>
        <taxon>Pseudonocardia</taxon>
    </lineage>
</organism>
<feature type="domain" description="Major facilitator superfamily (MFS) profile" evidence="10">
    <location>
        <begin position="29"/>
        <end position="434"/>
    </location>
</feature>
<feature type="transmembrane region" description="Helical" evidence="9">
    <location>
        <begin position="201"/>
        <end position="220"/>
    </location>
</feature>
<evidence type="ECO:0000256" key="1">
    <source>
        <dbReference type="ARBA" id="ARBA00004651"/>
    </source>
</evidence>
<dbReference type="RefSeq" id="WP_343944814.1">
    <property type="nucleotide sequence ID" value="NZ_BAAAHP010000181.1"/>
</dbReference>
<feature type="transmembrane region" description="Helical" evidence="9">
    <location>
        <begin position="346"/>
        <end position="368"/>
    </location>
</feature>
<keyword evidence="12" id="KW-1185">Reference proteome</keyword>
<dbReference type="Pfam" id="PF00083">
    <property type="entry name" value="Sugar_tr"/>
    <property type="match status" value="2"/>
</dbReference>
<evidence type="ECO:0000256" key="5">
    <source>
        <dbReference type="ARBA" id="ARBA00022847"/>
    </source>
</evidence>
<keyword evidence="4 9" id="KW-0812">Transmembrane</keyword>
<keyword evidence="5" id="KW-0769">Symport</keyword>
<feature type="transmembrane region" description="Helical" evidence="9">
    <location>
        <begin position="412"/>
        <end position="430"/>
    </location>
</feature>
<reference evidence="12" key="1">
    <citation type="journal article" date="2019" name="Int. J. Syst. Evol. Microbiol.">
        <title>The Global Catalogue of Microorganisms (GCM) 10K type strain sequencing project: providing services to taxonomists for standard genome sequencing and annotation.</title>
        <authorList>
            <consortium name="The Broad Institute Genomics Platform"/>
            <consortium name="The Broad Institute Genome Sequencing Center for Infectious Disease"/>
            <person name="Wu L."/>
            <person name="Ma J."/>
        </authorList>
    </citation>
    <scope>NUCLEOTIDE SEQUENCE [LARGE SCALE GENOMIC DNA]</scope>
    <source>
        <strain evidence="12">JCM 11117</strain>
    </source>
</reference>
<keyword evidence="6 9" id="KW-1133">Transmembrane helix</keyword>
<feature type="transmembrane region" description="Helical" evidence="9">
    <location>
        <begin position="380"/>
        <end position="400"/>
    </location>
</feature>
<feature type="transmembrane region" description="Helical" evidence="9">
    <location>
        <begin position="171"/>
        <end position="195"/>
    </location>
</feature>
<evidence type="ECO:0000313" key="12">
    <source>
        <dbReference type="Proteomes" id="UP001499967"/>
    </source>
</evidence>
<evidence type="ECO:0000256" key="9">
    <source>
        <dbReference type="SAM" id="Phobius"/>
    </source>
</evidence>
<feature type="transmembrane region" description="Helical" evidence="9">
    <location>
        <begin position="66"/>
        <end position="93"/>
    </location>
</feature>
<evidence type="ECO:0000256" key="6">
    <source>
        <dbReference type="ARBA" id="ARBA00022989"/>
    </source>
</evidence>
<feature type="region of interest" description="Disordered" evidence="8">
    <location>
        <begin position="1"/>
        <end position="24"/>
    </location>
</feature>
<dbReference type="InterPro" id="IPR020846">
    <property type="entry name" value="MFS_dom"/>
</dbReference>
<evidence type="ECO:0000256" key="3">
    <source>
        <dbReference type="ARBA" id="ARBA00022475"/>
    </source>
</evidence>
<evidence type="ECO:0000256" key="4">
    <source>
        <dbReference type="ARBA" id="ARBA00022692"/>
    </source>
</evidence>
<keyword evidence="2" id="KW-0813">Transport</keyword>
<proteinExistence type="predicted"/>
<dbReference type="PROSITE" id="PS50850">
    <property type="entry name" value="MFS"/>
    <property type="match status" value="1"/>
</dbReference>
<keyword evidence="3" id="KW-1003">Cell membrane</keyword>
<feature type="transmembrane region" description="Helical" evidence="9">
    <location>
        <begin position="114"/>
        <end position="136"/>
    </location>
</feature>
<dbReference type="InterPro" id="IPR036259">
    <property type="entry name" value="MFS_trans_sf"/>
</dbReference>
<evidence type="ECO:0000256" key="2">
    <source>
        <dbReference type="ARBA" id="ARBA00022448"/>
    </source>
</evidence>
<feature type="transmembrane region" description="Helical" evidence="9">
    <location>
        <begin position="290"/>
        <end position="309"/>
    </location>
</feature>
<feature type="transmembrane region" description="Helical" evidence="9">
    <location>
        <begin position="258"/>
        <end position="278"/>
    </location>
</feature>
<evidence type="ECO:0000256" key="7">
    <source>
        <dbReference type="ARBA" id="ARBA00023136"/>
    </source>
</evidence>
<evidence type="ECO:0000259" key="10">
    <source>
        <dbReference type="PROSITE" id="PS50850"/>
    </source>
</evidence>
<dbReference type="PANTHER" id="PTHR43528:SF1">
    <property type="entry name" value="ALPHA-KETOGLUTARATE PERMEASE"/>
    <property type="match status" value="1"/>
</dbReference>
<dbReference type="InterPro" id="IPR005828">
    <property type="entry name" value="MFS_sugar_transport-like"/>
</dbReference>
<comment type="caution">
    <text evidence="11">The sequence shown here is derived from an EMBL/GenBank/DDBJ whole genome shotgun (WGS) entry which is preliminary data.</text>
</comment>
<keyword evidence="7 9" id="KW-0472">Membrane</keyword>
<dbReference type="EMBL" id="BAAAHP010000181">
    <property type="protein sequence ID" value="GAA0897422.1"/>
    <property type="molecule type" value="Genomic_DNA"/>
</dbReference>
<evidence type="ECO:0000256" key="8">
    <source>
        <dbReference type="SAM" id="MobiDB-lite"/>
    </source>
</evidence>
<protein>
    <submittedName>
        <fullName evidence="11">MFS transporter</fullName>
    </submittedName>
</protein>
<dbReference type="InterPro" id="IPR051084">
    <property type="entry name" value="H+-coupled_symporters"/>
</dbReference>
<gene>
    <name evidence="11" type="ORF">GCM10009559_58060</name>
</gene>
<dbReference type="Proteomes" id="UP001499967">
    <property type="component" value="Unassembled WGS sequence"/>
</dbReference>
<dbReference type="PANTHER" id="PTHR43528">
    <property type="entry name" value="ALPHA-KETOGLUTARATE PERMEASE"/>
    <property type="match status" value="1"/>
</dbReference>
<feature type="transmembrane region" description="Helical" evidence="9">
    <location>
        <begin position="41"/>
        <end position="60"/>
    </location>
</feature>
<comment type="subcellular location">
    <subcellularLocation>
        <location evidence="1">Cell membrane</location>
        <topology evidence="1">Multi-pass membrane protein</topology>
    </subcellularLocation>
</comment>
<dbReference type="InterPro" id="IPR005829">
    <property type="entry name" value="Sugar_transporter_CS"/>
</dbReference>